<dbReference type="EMBL" id="JBJJXI010000023">
    <property type="protein sequence ID" value="KAL3404709.1"/>
    <property type="molecule type" value="Genomic_DNA"/>
</dbReference>
<feature type="domain" description="Tudor" evidence="2">
    <location>
        <begin position="1618"/>
        <end position="1676"/>
    </location>
</feature>
<dbReference type="InterPro" id="IPR035437">
    <property type="entry name" value="SNase_OB-fold_sf"/>
</dbReference>
<accession>A0ABD2XHU8</accession>
<dbReference type="Gene3D" id="2.30.30.140">
    <property type="match status" value="9"/>
</dbReference>
<feature type="region of interest" description="Disordered" evidence="1">
    <location>
        <begin position="686"/>
        <end position="756"/>
    </location>
</feature>
<feature type="compositionally biased region" description="Polar residues" evidence="1">
    <location>
        <begin position="616"/>
        <end position="646"/>
    </location>
</feature>
<feature type="compositionally biased region" description="Polar residues" evidence="1">
    <location>
        <begin position="735"/>
        <end position="756"/>
    </location>
</feature>
<keyword evidence="4" id="KW-1185">Reference proteome</keyword>
<feature type="compositionally biased region" description="Basic and acidic residues" evidence="1">
    <location>
        <begin position="778"/>
        <end position="787"/>
    </location>
</feature>
<gene>
    <name evidence="3" type="ORF">TKK_002752</name>
</gene>
<evidence type="ECO:0000313" key="4">
    <source>
        <dbReference type="Proteomes" id="UP001627154"/>
    </source>
</evidence>
<feature type="domain" description="Tudor" evidence="2">
    <location>
        <begin position="1093"/>
        <end position="1153"/>
    </location>
</feature>
<dbReference type="GO" id="GO:0005737">
    <property type="term" value="C:cytoplasm"/>
    <property type="evidence" value="ECO:0007669"/>
    <property type="project" value="UniProtKB-ARBA"/>
</dbReference>
<feature type="region of interest" description="Disordered" evidence="1">
    <location>
        <begin position="1751"/>
        <end position="1773"/>
    </location>
</feature>
<evidence type="ECO:0000313" key="3">
    <source>
        <dbReference type="EMBL" id="KAL3404709.1"/>
    </source>
</evidence>
<dbReference type="InterPro" id="IPR050621">
    <property type="entry name" value="Tudor_domain_containing"/>
</dbReference>
<dbReference type="Gene3D" id="2.40.50.90">
    <property type="match status" value="8"/>
</dbReference>
<comment type="caution">
    <text evidence="3">The sequence shown here is derived from an EMBL/GenBank/DDBJ whole genome shotgun (WGS) entry which is preliminary data.</text>
</comment>
<feature type="domain" description="Tudor" evidence="2">
    <location>
        <begin position="1428"/>
        <end position="1485"/>
    </location>
</feature>
<evidence type="ECO:0000256" key="1">
    <source>
        <dbReference type="SAM" id="MobiDB-lite"/>
    </source>
</evidence>
<dbReference type="PROSITE" id="PS50304">
    <property type="entry name" value="TUDOR"/>
    <property type="match status" value="7"/>
</dbReference>
<feature type="compositionally biased region" description="Acidic residues" evidence="1">
    <location>
        <begin position="1759"/>
        <end position="1771"/>
    </location>
</feature>
<feature type="compositionally biased region" description="Basic and acidic residues" evidence="1">
    <location>
        <begin position="720"/>
        <end position="734"/>
    </location>
</feature>
<feature type="domain" description="Tudor" evidence="2">
    <location>
        <begin position="475"/>
        <end position="534"/>
    </location>
</feature>
<dbReference type="PANTHER" id="PTHR22948:SF72">
    <property type="entry name" value="TUDOR DOMAIN-CONTAINING PROTEIN"/>
    <property type="match status" value="1"/>
</dbReference>
<dbReference type="Proteomes" id="UP001627154">
    <property type="component" value="Unassembled WGS sequence"/>
</dbReference>
<feature type="region of interest" description="Disordered" evidence="1">
    <location>
        <begin position="614"/>
        <end position="646"/>
    </location>
</feature>
<feature type="domain" description="Tudor" evidence="2">
    <location>
        <begin position="2018"/>
        <end position="2076"/>
    </location>
</feature>
<reference evidence="3 4" key="1">
    <citation type="journal article" date="2024" name="bioRxiv">
        <title>A reference genome for Trichogramma kaykai: A tiny desert-dwelling parasitoid wasp with competing sex-ratio distorters.</title>
        <authorList>
            <person name="Culotta J."/>
            <person name="Lindsey A.R."/>
        </authorList>
    </citation>
    <scope>NUCLEOTIDE SEQUENCE [LARGE SCALE GENOMIC DNA]</scope>
    <source>
        <strain evidence="3 4">KSX58</strain>
    </source>
</reference>
<feature type="region of interest" description="Disordered" evidence="1">
    <location>
        <begin position="775"/>
        <end position="804"/>
    </location>
</feature>
<feature type="domain" description="Tudor" evidence="2">
    <location>
        <begin position="876"/>
        <end position="934"/>
    </location>
</feature>
<dbReference type="CDD" id="cd20379">
    <property type="entry name" value="Tudor_dTUD-like"/>
    <property type="match status" value="2"/>
</dbReference>
<dbReference type="InterPro" id="IPR002999">
    <property type="entry name" value="Tudor"/>
</dbReference>
<feature type="domain" description="Tudor" evidence="2">
    <location>
        <begin position="1817"/>
        <end position="1875"/>
    </location>
</feature>
<name>A0ABD2XHU8_9HYME</name>
<proteinExistence type="predicted"/>
<dbReference type="SUPFAM" id="SSF63748">
    <property type="entry name" value="Tudor/PWWP/MBT"/>
    <property type="match status" value="9"/>
</dbReference>
<sequence length="2253" mass="255517">MVIAEHVPFRFEVTHVDAEGQFLRIWAQTDEKLYQSIRALLEPLHNKINYELASIPVASSAAKPRTKCLVKAMNNDFLRARILNFRPDGYILVQFIDFGNITFVPVNNVRLSDASQDIELIFNLPDAATAFVLADVGPIGGSWIDQVVNQIKTILVGNKFDGVYQNVDTRKAIRFELLRQDFSESLVNRQMAVYSPFCKLPPIMTLTNARQLSQTNIMVENSSRSTKNHSFKASLLEIGSIHDVKISHVEDGPSKFSVQLVHHLPQLQAMMKKINSQNHLHLQEPPIAGLVALGVKPRTKEICRVVLNSPGDTTCKVHFVDYGFDAVLSFNDIYQISEEFVTPTVYSIRFSLSGCSDSTLTQDLKDYFAGLVYDQDLRLKVCKGPMTPLIQYCELLVGGENVKNKLMSVFPDLCTVDYPEPKPFEHGQKVTVFVPYIESTLKFYVQYDKDAQLLDEVMSKVDKAAQTAPRIANDQIHAKMPCIALYDLDKVWYRACMLARVDDNKFRVVYVDFGNEEIVHFDNLRVIPSELVKMCPRQAIKCGLNGLLSGPMNREVKTIFEKIALEQRLVLSLVDNSNNTNIVDLFEFDKVTHKITNNIAETIKSHEVTKRHIEKSNQLQYKPLPTKNNRNGNWNREDPQGQSYNRPITEKMYDNKFSKDNENELRADNRFPKAGFNFSKVTQNNRGWAGSVESSNNTRFRNDSQGNNEINRFQSISRDNSSDKISEHSWDNQNRRFPNQNCSNEEIQQGTFPSSNQNLFEKAKYEKVIQQNNFSNGKKSESSHDPDSQLPINDWNTDEDSLPKQKVDRCMTSTPIFKIPSPNITVGAVKNCELIYYTDPSDFYVHLCPDNIELTPISRKIADIYKNAQKHLKVADIIPDTQCVAQYSEDKNWYRAVIKSVSSNTATVHFVDYGNFEAVSFDKLQEIDPEIVKLPAQAVHCKLFCPCKSTWSPEESDALVGAIENKNLEAEFISEDNGHYLVLLKENKTEKVVNELFSGSADLIKEKNILRNKNSGLTVLGEKITPSFDYAPLEQKWSKIEIDLKQKYDLVYTWYYSPDSIYYQLLEHQENFKSMMGELQSNYPQDQEPYREALKAGDSVIAQNPIDDTFYRATIVTAANKTGNCKVKFVDYGDTADIHLDKIYRAEKKFTSLPEQAIECCLVGIKPATGTSWSSVNLEDLFDGEKLGTVFHYLKNNKYGISLQSDDKDVADILIERGIARHVPESSEISFNLEDKNSVKNTFPTVDYKLLEGQTLLVKISSIESVSKFHIQLYSAEMCQARIDTFMSTVNPGMMQMPSPLTSMQYQAVECKLLDVPESLDNDESFHGSCLGKTVLIVVEKVKENSLDVRLFDESGVTIKMYENQKCESIMPIASLPITENSHEVTVTWINHSQSIWIQRISDSHLEQRLLDSMYAYYSQLGATSPMMPRPGTLYAGLSSDGNWYRVQVIDVFDQTVTVLLVDYGNIEDIQIEQLRYLDARFHVIHQLGLEVSLKTVLHGKSSAQCKALEPLMLGKQFKVTLHNINRRWIADFVDLEGKKLSEALESYTVTEDEQEENVLPKHTVDEMQPGNVYDIHVSHIDNPGHFWIQRNEELKAIETMQSQLQILSNSCELVTERLEMKSLCLVQHSLDQLWYRAEVIDPHPELKVVRFIDFGMTDAIEGTENRIKKLPNSWKAIAPFAVESKLDVLPFDGEFTDKACTFFRGLVRDKSNVKAIIVSNDHPVIMDVLVDERSCCQCLIEQNEAQRVISPEQHNPAIEEEAEEEEDETPLDSQASFVSFVKSVDEFWLQEDKYSSNLKIMEDRLLTAPFFEKEINPKPGSLVAAHFPLDEQYYRAKVIEETSDGTLVNYIDYGNSGVSKDVRKIPHDIANEISLARKCSLAKPDGVKNWPKDVNEKFEKLANSGSTIFMLHILKEGETSVVKLTMDGRDVSLELIELCEEPVENEIVKELDESEIQSDSILETRPSPIGHDQSGVCAISYLITPSAFYIHDRRIYEDEGIMREKMMHASEFKPVEKIEVGQILAAKYHVDNQWYRGKVSLCNPKCISVFFIDYGNFSKVTKEDLRELPDELKNLPPLAQFCSLKLPNNIDSKSAQEKLKVLANDGNAEFDYKYLSDKPSDQEQPLLITLYTCNHRDVVDLLIESQAKASSNTSIDSAFHSGADQQTVDSELNPIAIGSLSVKEIEHYAIEDQSSSHGDSGTASSSLASIETSIIGNDGPFTSQNSSINAHYSKPNVRLPIIHEKRPISLSV</sequence>
<evidence type="ECO:0000259" key="2">
    <source>
        <dbReference type="PROSITE" id="PS50304"/>
    </source>
</evidence>
<feature type="compositionally biased region" description="Polar residues" evidence="1">
    <location>
        <begin position="686"/>
        <end position="719"/>
    </location>
</feature>
<dbReference type="PANTHER" id="PTHR22948">
    <property type="entry name" value="TUDOR DOMAIN CONTAINING PROTEIN"/>
    <property type="match status" value="1"/>
</dbReference>
<dbReference type="Pfam" id="PF00567">
    <property type="entry name" value="TUDOR"/>
    <property type="match status" value="9"/>
</dbReference>
<dbReference type="FunFam" id="2.30.30.140:FF:000018">
    <property type="entry name" value="Serine/threonine-protein kinase 31"/>
    <property type="match status" value="3"/>
</dbReference>
<dbReference type="SMART" id="SM00333">
    <property type="entry name" value="TUDOR"/>
    <property type="match status" value="9"/>
</dbReference>
<organism evidence="3 4">
    <name type="scientific">Trichogramma kaykai</name>
    <dbReference type="NCBI Taxonomy" id="54128"/>
    <lineage>
        <taxon>Eukaryota</taxon>
        <taxon>Metazoa</taxon>
        <taxon>Ecdysozoa</taxon>
        <taxon>Arthropoda</taxon>
        <taxon>Hexapoda</taxon>
        <taxon>Insecta</taxon>
        <taxon>Pterygota</taxon>
        <taxon>Neoptera</taxon>
        <taxon>Endopterygota</taxon>
        <taxon>Hymenoptera</taxon>
        <taxon>Apocrita</taxon>
        <taxon>Proctotrupomorpha</taxon>
        <taxon>Chalcidoidea</taxon>
        <taxon>Trichogrammatidae</taxon>
        <taxon>Trichogramma</taxon>
    </lineage>
</organism>
<protein>
    <recommendedName>
        <fullName evidence="2">Tudor domain-containing protein</fullName>
    </recommendedName>
</protein>